<dbReference type="EMBL" id="CP095339">
    <property type="protein sequence ID" value="XAG22927.1"/>
    <property type="molecule type" value="Genomic_DNA"/>
</dbReference>
<evidence type="ECO:0000256" key="3">
    <source>
        <dbReference type="ARBA" id="ARBA00022801"/>
    </source>
</evidence>
<dbReference type="InterPro" id="IPR050272">
    <property type="entry name" value="Isochorismatase-like_hydrls"/>
</dbReference>
<evidence type="ECO:0000256" key="4">
    <source>
        <dbReference type="ARBA" id="ARBA00048590"/>
    </source>
</evidence>
<name>A0AAU6SSI8_UNCXX</name>
<comment type="catalytic activity">
    <reaction evidence="4">
        <text>isochorismate + H2O = (2S,3S)-2,3-dihydroxy-2,3-dihydrobenzoate + pyruvate</text>
        <dbReference type="Rhea" id="RHEA:11112"/>
        <dbReference type="ChEBI" id="CHEBI:15361"/>
        <dbReference type="ChEBI" id="CHEBI:15377"/>
        <dbReference type="ChEBI" id="CHEBI:29780"/>
        <dbReference type="ChEBI" id="CHEBI:58764"/>
        <dbReference type="EC" id="3.3.2.1"/>
    </reaction>
</comment>
<comment type="cofactor">
    <cofactor evidence="5">
        <name>pantetheine 4'-phosphate</name>
        <dbReference type="ChEBI" id="CHEBI:47942"/>
    </cofactor>
    <text evidence="5">Binds 1 phosphopantetheine covalently.</text>
</comment>
<keyword evidence="5" id="KW-0597">Phosphoprotein</keyword>
<dbReference type="SUPFAM" id="SSF52499">
    <property type="entry name" value="Isochorismatase-like hydrolases"/>
    <property type="match status" value="1"/>
</dbReference>
<evidence type="ECO:0000259" key="6">
    <source>
        <dbReference type="PROSITE" id="PS50075"/>
    </source>
</evidence>
<dbReference type="Pfam" id="PF00857">
    <property type="entry name" value="Isochorismatase"/>
    <property type="match status" value="1"/>
</dbReference>
<keyword evidence="5" id="KW-0596">Phosphopantetheine</keyword>
<evidence type="ECO:0000313" key="7">
    <source>
        <dbReference type="EMBL" id="XAG22927.1"/>
    </source>
</evidence>
<dbReference type="InterPro" id="IPR009081">
    <property type="entry name" value="PP-bd_ACP"/>
</dbReference>
<dbReference type="InterPro" id="IPR000868">
    <property type="entry name" value="Isochorismatase-like_dom"/>
</dbReference>
<evidence type="ECO:0000256" key="5">
    <source>
        <dbReference type="PIRSR" id="PIRSR001111-50"/>
    </source>
</evidence>
<feature type="domain" description="Carrier" evidence="6">
    <location>
        <begin position="216"/>
        <end position="289"/>
    </location>
</feature>
<evidence type="ECO:0000256" key="2">
    <source>
        <dbReference type="ARBA" id="ARBA00012100"/>
    </source>
</evidence>
<gene>
    <name evidence="7" type="ORF">MRN70_17460</name>
</gene>
<evidence type="ECO:0000256" key="1">
    <source>
        <dbReference type="ARBA" id="ARBA00004924"/>
    </source>
</evidence>
<dbReference type="InterPro" id="IPR016291">
    <property type="entry name" value="Isochorismatase"/>
</dbReference>
<reference evidence="7" key="1">
    <citation type="submission" date="2022-03" db="EMBL/GenBank/DDBJ databases">
        <title>Sea Food Isolates.</title>
        <authorList>
            <person name="Li c."/>
        </authorList>
    </citation>
    <scope>NUCLEOTIDE SEQUENCE</scope>
    <source>
        <strain evidence="7">19PA01SH03</strain>
    </source>
</reference>
<proteinExistence type="predicted"/>
<keyword evidence="3" id="KW-0378">Hydrolase</keyword>
<dbReference type="Pfam" id="PF00550">
    <property type="entry name" value="PP-binding"/>
    <property type="match status" value="1"/>
</dbReference>
<accession>A0AAU6SSI8</accession>
<dbReference type="AlphaFoldDB" id="A0AAU6SSI8"/>
<dbReference type="PANTHER" id="PTHR43540">
    <property type="entry name" value="PEROXYUREIDOACRYLATE/UREIDOACRYLATE AMIDOHYDROLASE-RELATED"/>
    <property type="match status" value="1"/>
</dbReference>
<dbReference type="InterPro" id="IPR036380">
    <property type="entry name" value="Isochorismatase-like_sf"/>
</dbReference>
<dbReference type="PRINTS" id="PR01398">
    <property type="entry name" value="ISCHRISMTASE"/>
</dbReference>
<protein>
    <recommendedName>
        <fullName evidence="2">isochorismatase</fullName>
        <ecNumber evidence="2">3.3.2.1</ecNumber>
    </recommendedName>
</protein>
<dbReference type="InterPro" id="IPR036736">
    <property type="entry name" value="ACP-like_sf"/>
</dbReference>
<dbReference type="Gene3D" id="3.40.50.850">
    <property type="entry name" value="Isochorismatase-like"/>
    <property type="match status" value="1"/>
</dbReference>
<dbReference type="EC" id="3.3.2.1" evidence="2"/>
<dbReference type="CDD" id="cd01013">
    <property type="entry name" value="isochorismatase"/>
    <property type="match status" value="1"/>
</dbReference>
<dbReference type="Gene3D" id="1.10.1200.10">
    <property type="entry name" value="ACP-like"/>
    <property type="match status" value="1"/>
</dbReference>
<sequence>MTIPKIAAYHIPSSDSFPANKVNWQLDAKKAVLLVHDMQNYFINFFDRAEAPIPELIKNIQLIKQAAGLANIPVVYTAQPANQDPEERALLTDFWGTGLTQDTEIISDVAPKEEDITYTKWRYSAFKKTPLLEWMNETGRDQLIIVGVYAHIGILSTALDAFMLDIKPFVVGDAVADFSLAEHQQMLAYITGRAGSVKSTQRVIEEIHYSIQFVAPLSLEVMQKDIAEMLDLDIEDVDVDENLMLIGLDSIRAMRLFEGWRNQGANIAFSEIIKKVTLREWWQTIEKAKNYEIA</sequence>
<feature type="modified residue" description="O-(pantetheine 4'-phosphoryl)serine" evidence="5">
    <location>
        <position position="250"/>
    </location>
</feature>
<comment type="pathway">
    <text evidence="1">Siderophore biosynthesis.</text>
</comment>
<dbReference type="GO" id="GO:0008908">
    <property type="term" value="F:isochorismatase activity"/>
    <property type="evidence" value="ECO:0007669"/>
    <property type="project" value="UniProtKB-EC"/>
</dbReference>
<organism evidence="7">
    <name type="scientific">bacterium 19PA01SH03</name>
    <dbReference type="NCBI Taxonomy" id="2920705"/>
    <lineage>
        <taxon>Bacteria</taxon>
    </lineage>
</organism>
<dbReference type="SUPFAM" id="SSF47336">
    <property type="entry name" value="ACP-like"/>
    <property type="match status" value="1"/>
</dbReference>
<dbReference type="PIRSF" id="PIRSF001111">
    <property type="entry name" value="Isochorismatase"/>
    <property type="match status" value="1"/>
</dbReference>
<dbReference type="PANTHER" id="PTHR43540:SF3">
    <property type="entry name" value="ENTEROBACTIN SYNTHASE COMPONENT B"/>
    <property type="match status" value="1"/>
</dbReference>
<dbReference type="PROSITE" id="PS50075">
    <property type="entry name" value="CARRIER"/>
    <property type="match status" value="1"/>
</dbReference>